<dbReference type="InterPro" id="IPR027417">
    <property type="entry name" value="P-loop_NTPase"/>
</dbReference>
<dbReference type="InterPro" id="IPR001650">
    <property type="entry name" value="Helicase_C-like"/>
</dbReference>
<dbReference type="InterPro" id="IPR045562">
    <property type="entry name" value="RecG_dom3_C"/>
</dbReference>
<sequence length="697" mass="76323">MSYSGETVNCQPVNPDSLAPLFAPLSGLRGIRPEVAGLIARAAGGDRVIDLLFHMPESYLDRTARPTIKDAKPGMVATLAVEVVRHERPATSRQPWRIVVKDDTGVAELVYFRFTREAQLPPGTKLLVSGKLDNFNNRLTMPHPDHLLPMDQADRLPAIEPVWPLTAGLQAWHISKGLARALPLVPPLPEWHDPALLKRQKWPPFEEALRAVQAPANGVPDKRMRARLAYDELLAGQVATAVIRGRVRARAGQPLEGDSHLRRVALQRFGLPLTRSQVQALQEIDADLASPRRMLRLLQGDVGSGKTMVAMLAMLRAVEAGKQAALMAPTEVLAKQHHRTLSKLCQVPVALLTGSVKGKERARLLRGLKDGSIQMVCGTHALFQDAVDYHDLAVAVIDEQHRFGVNQRLTLGAKGKRTDVLVMTATPIPRTLLLTQWGEMDVSRLTEKPAGRLPIRTTLHSLGTLPTVLEGVARKLDEGAQVYWVCPLVAESEALDVAAAQERYEALKLRFGDRVGLAHGQQAPEARDAALAGFASGTIRLLVATTVVEVGVDVPEATVMVIEHAERFGLAQLHQLRGRVGRGAEASFCLLLHEDWVNETARRRLTLLRDTDDGFLIADEDFRLRGGGDALGTRQAGLPGYKLADPVDHESLLHLAHRDAAVLVSRDPKLETPRGRAIRVLLRLFERTAAMRTLAAG</sequence>
<dbReference type="CDD" id="cd04488">
    <property type="entry name" value="RecG_wedge_OBF"/>
    <property type="match status" value="1"/>
</dbReference>
<dbReference type="InterPro" id="IPR011545">
    <property type="entry name" value="DEAD/DEAH_box_helicase_dom"/>
</dbReference>
<evidence type="ECO:0000256" key="5">
    <source>
        <dbReference type="ARBA" id="ARBA00022840"/>
    </source>
</evidence>
<dbReference type="SMART" id="SM00487">
    <property type="entry name" value="DEXDc"/>
    <property type="match status" value="1"/>
</dbReference>
<dbReference type="Pfam" id="PF00271">
    <property type="entry name" value="Helicase_C"/>
    <property type="match status" value="1"/>
</dbReference>
<dbReference type="SUPFAM" id="SSF52540">
    <property type="entry name" value="P-loop containing nucleoside triphosphate hydrolases"/>
    <property type="match status" value="2"/>
</dbReference>
<proteinExistence type="predicted"/>
<dbReference type="PROSITE" id="PS51192">
    <property type="entry name" value="HELICASE_ATP_BIND_1"/>
    <property type="match status" value="1"/>
</dbReference>
<dbReference type="Proteomes" id="UP000239724">
    <property type="component" value="Unassembled WGS sequence"/>
</dbReference>
<dbReference type="Pfam" id="PF00270">
    <property type="entry name" value="DEAD"/>
    <property type="match status" value="1"/>
</dbReference>
<evidence type="ECO:0000256" key="7">
    <source>
        <dbReference type="ARBA" id="ARBA00023204"/>
    </source>
</evidence>
<dbReference type="EMBL" id="NHRY01000212">
    <property type="protein sequence ID" value="PPQ30427.1"/>
    <property type="molecule type" value="Genomic_DNA"/>
</dbReference>
<dbReference type="GO" id="GO:0005524">
    <property type="term" value="F:ATP binding"/>
    <property type="evidence" value="ECO:0007669"/>
    <property type="project" value="UniProtKB-KW"/>
</dbReference>
<dbReference type="InterPro" id="IPR012340">
    <property type="entry name" value="NA-bd_OB-fold"/>
</dbReference>
<keyword evidence="4 10" id="KW-0347">Helicase</keyword>
<evidence type="ECO:0000313" key="10">
    <source>
        <dbReference type="EMBL" id="PPQ30427.1"/>
    </source>
</evidence>
<evidence type="ECO:0000256" key="4">
    <source>
        <dbReference type="ARBA" id="ARBA00022806"/>
    </source>
</evidence>
<evidence type="ECO:0000259" key="9">
    <source>
        <dbReference type="PROSITE" id="PS51194"/>
    </source>
</evidence>
<dbReference type="NCBIfam" id="NF008164">
    <property type="entry name" value="PRK10917.1-2"/>
    <property type="match status" value="1"/>
</dbReference>
<keyword evidence="3" id="KW-0378">Hydrolase</keyword>
<protein>
    <submittedName>
        <fullName evidence="10">ATP-dependent DNA helicase RecG</fullName>
    </submittedName>
</protein>
<dbReference type="InterPro" id="IPR047112">
    <property type="entry name" value="RecG/Mfd"/>
</dbReference>
<dbReference type="GO" id="GO:0003678">
    <property type="term" value="F:DNA helicase activity"/>
    <property type="evidence" value="ECO:0007669"/>
    <property type="project" value="TreeGrafter"/>
</dbReference>
<feature type="domain" description="Helicase ATP-binding" evidence="8">
    <location>
        <begin position="287"/>
        <end position="445"/>
    </location>
</feature>
<dbReference type="Gene3D" id="2.40.50.140">
    <property type="entry name" value="Nucleic acid-binding proteins"/>
    <property type="match status" value="1"/>
</dbReference>
<dbReference type="Gene3D" id="3.40.50.300">
    <property type="entry name" value="P-loop containing nucleotide triphosphate hydrolases"/>
    <property type="match status" value="2"/>
</dbReference>
<dbReference type="PANTHER" id="PTHR47964:SF1">
    <property type="entry name" value="ATP-DEPENDENT DNA HELICASE HOMOLOG RECG, CHLOROPLASTIC"/>
    <property type="match status" value="1"/>
</dbReference>
<dbReference type="SMART" id="SM00490">
    <property type="entry name" value="HELICc"/>
    <property type="match status" value="1"/>
</dbReference>
<dbReference type="PROSITE" id="PS51194">
    <property type="entry name" value="HELICASE_CTER"/>
    <property type="match status" value="1"/>
</dbReference>
<dbReference type="PANTHER" id="PTHR47964">
    <property type="entry name" value="ATP-DEPENDENT DNA HELICASE HOMOLOG RECG, CHLOROPLASTIC"/>
    <property type="match status" value="1"/>
</dbReference>
<feature type="domain" description="Helicase C-terminal" evidence="9">
    <location>
        <begin position="468"/>
        <end position="623"/>
    </location>
</feature>
<dbReference type="Pfam" id="PF19833">
    <property type="entry name" value="RecG_dom3_C"/>
    <property type="match status" value="1"/>
</dbReference>
<keyword evidence="5" id="KW-0067">ATP-binding</keyword>
<evidence type="ECO:0000256" key="1">
    <source>
        <dbReference type="ARBA" id="ARBA00022741"/>
    </source>
</evidence>
<keyword evidence="7" id="KW-0234">DNA repair</keyword>
<dbReference type="SUPFAM" id="SSF50249">
    <property type="entry name" value="Nucleic acid-binding proteins"/>
    <property type="match status" value="1"/>
</dbReference>
<comment type="caution">
    <text evidence="10">The sequence shown here is derived from an EMBL/GenBank/DDBJ whole genome shotgun (WGS) entry which is preliminary data.</text>
</comment>
<dbReference type="GO" id="GO:0003677">
    <property type="term" value="F:DNA binding"/>
    <property type="evidence" value="ECO:0007669"/>
    <property type="project" value="UniProtKB-KW"/>
</dbReference>
<keyword evidence="11" id="KW-1185">Reference proteome</keyword>
<keyword evidence="1" id="KW-0547">Nucleotide-binding</keyword>
<dbReference type="InterPro" id="IPR014001">
    <property type="entry name" value="Helicase_ATP-bd"/>
</dbReference>
<name>A0A2S6N752_RHOGL</name>
<keyword evidence="6" id="KW-0238">DNA-binding</keyword>
<reference evidence="10 11" key="1">
    <citation type="journal article" date="2018" name="Arch. Microbiol.">
        <title>New insights into the metabolic potential of the phototrophic purple bacterium Rhodopila globiformis DSM 161(T) from its draft genome sequence and evidence for a vanadium-dependent nitrogenase.</title>
        <authorList>
            <person name="Imhoff J.F."/>
            <person name="Rahn T."/>
            <person name="Kunzel S."/>
            <person name="Neulinger S.C."/>
        </authorList>
    </citation>
    <scope>NUCLEOTIDE SEQUENCE [LARGE SCALE GENOMIC DNA]</scope>
    <source>
        <strain evidence="10 11">DSM 161</strain>
    </source>
</reference>
<evidence type="ECO:0000256" key="6">
    <source>
        <dbReference type="ARBA" id="ARBA00023125"/>
    </source>
</evidence>
<evidence type="ECO:0000313" key="11">
    <source>
        <dbReference type="Proteomes" id="UP000239724"/>
    </source>
</evidence>
<dbReference type="AlphaFoldDB" id="A0A2S6N752"/>
<gene>
    <name evidence="10" type="ORF">CCS01_19290</name>
</gene>
<keyword evidence="2" id="KW-0227">DNA damage</keyword>
<dbReference type="GO" id="GO:0016787">
    <property type="term" value="F:hydrolase activity"/>
    <property type="evidence" value="ECO:0007669"/>
    <property type="project" value="UniProtKB-KW"/>
</dbReference>
<dbReference type="GO" id="GO:0006281">
    <property type="term" value="P:DNA repair"/>
    <property type="evidence" value="ECO:0007669"/>
    <property type="project" value="UniProtKB-KW"/>
</dbReference>
<evidence type="ECO:0000256" key="3">
    <source>
        <dbReference type="ARBA" id="ARBA00022801"/>
    </source>
</evidence>
<evidence type="ECO:0000256" key="2">
    <source>
        <dbReference type="ARBA" id="ARBA00022763"/>
    </source>
</evidence>
<dbReference type="OrthoDB" id="9804325at2"/>
<organism evidence="10 11">
    <name type="scientific">Rhodopila globiformis</name>
    <name type="common">Rhodopseudomonas globiformis</name>
    <dbReference type="NCBI Taxonomy" id="1071"/>
    <lineage>
        <taxon>Bacteria</taxon>
        <taxon>Pseudomonadati</taxon>
        <taxon>Pseudomonadota</taxon>
        <taxon>Alphaproteobacteria</taxon>
        <taxon>Acetobacterales</taxon>
        <taxon>Acetobacteraceae</taxon>
        <taxon>Rhodopila</taxon>
    </lineage>
</organism>
<dbReference type="CDD" id="cd17992">
    <property type="entry name" value="DEXHc_RecG"/>
    <property type="match status" value="1"/>
</dbReference>
<evidence type="ECO:0000259" key="8">
    <source>
        <dbReference type="PROSITE" id="PS51192"/>
    </source>
</evidence>
<accession>A0A2S6N752</accession>